<dbReference type="Proteomes" id="UP000262825">
    <property type="component" value="Unassembled WGS sequence"/>
</dbReference>
<dbReference type="InterPro" id="IPR018488">
    <property type="entry name" value="cNMP-bd_CS"/>
</dbReference>
<evidence type="ECO:0000256" key="3">
    <source>
        <dbReference type="ARBA" id="ARBA00022692"/>
    </source>
</evidence>
<keyword evidence="12" id="KW-1185">Reference proteome</keyword>
<evidence type="ECO:0000256" key="8">
    <source>
        <dbReference type="ARBA" id="ARBA00023303"/>
    </source>
</evidence>
<keyword evidence="2" id="KW-0813">Transport</keyword>
<feature type="compositionally biased region" description="Polar residues" evidence="9">
    <location>
        <begin position="753"/>
        <end position="768"/>
    </location>
</feature>
<accession>A0A376B5K7</accession>
<evidence type="ECO:0000259" key="10">
    <source>
        <dbReference type="PROSITE" id="PS50042"/>
    </source>
</evidence>
<evidence type="ECO:0000256" key="5">
    <source>
        <dbReference type="ARBA" id="ARBA00023065"/>
    </source>
</evidence>
<feature type="region of interest" description="Disordered" evidence="9">
    <location>
        <begin position="495"/>
        <end position="519"/>
    </location>
</feature>
<feature type="domain" description="Cyclic nucleotide-binding" evidence="10">
    <location>
        <begin position="350"/>
        <end position="498"/>
    </location>
</feature>
<organism evidence="11 12">
    <name type="scientific">Saccharomycodes ludwigii</name>
    <dbReference type="NCBI Taxonomy" id="36035"/>
    <lineage>
        <taxon>Eukaryota</taxon>
        <taxon>Fungi</taxon>
        <taxon>Dikarya</taxon>
        <taxon>Ascomycota</taxon>
        <taxon>Saccharomycotina</taxon>
        <taxon>Saccharomycetes</taxon>
        <taxon>Saccharomycodales</taxon>
        <taxon>Saccharomycodaceae</taxon>
        <taxon>Saccharomycodes</taxon>
    </lineage>
</organism>
<gene>
    <name evidence="11" type="ORF">SCODWIG_01620</name>
</gene>
<evidence type="ECO:0000256" key="4">
    <source>
        <dbReference type="ARBA" id="ARBA00022989"/>
    </source>
</evidence>
<protein>
    <recommendedName>
        <fullName evidence="10">Cyclic nucleotide-binding domain-containing protein</fullName>
    </recommendedName>
</protein>
<evidence type="ECO:0000256" key="1">
    <source>
        <dbReference type="ARBA" id="ARBA00004141"/>
    </source>
</evidence>
<dbReference type="PROSITE" id="PS50042">
    <property type="entry name" value="CNMP_BINDING_3"/>
    <property type="match status" value="2"/>
</dbReference>
<keyword evidence="4" id="KW-1133">Transmembrane helix</keyword>
<reference evidence="12" key="1">
    <citation type="submission" date="2018-06" db="EMBL/GenBank/DDBJ databases">
        <authorList>
            <person name="Guldener U."/>
        </authorList>
    </citation>
    <scope>NUCLEOTIDE SEQUENCE [LARGE SCALE GENOMIC DNA]</scope>
    <source>
        <strain evidence="12">UTAD17</strain>
    </source>
</reference>
<evidence type="ECO:0000256" key="2">
    <source>
        <dbReference type="ARBA" id="ARBA00022448"/>
    </source>
</evidence>
<evidence type="ECO:0000256" key="7">
    <source>
        <dbReference type="ARBA" id="ARBA00023286"/>
    </source>
</evidence>
<comment type="subcellular location">
    <subcellularLocation>
        <location evidence="1">Membrane</location>
        <topology evidence="1">Multi-pass membrane protein</topology>
    </subcellularLocation>
</comment>
<dbReference type="GO" id="GO:0016020">
    <property type="term" value="C:membrane"/>
    <property type="evidence" value="ECO:0007669"/>
    <property type="project" value="UniProtKB-SubCell"/>
</dbReference>
<dbReference type="InterPro" id="IPR014710">
    <property type="entry name" value="RmlC-like_jellyroll"/>
</dbReference>
<dbReference type="InterPro" id="IPR018490">
    <property type="entry name" value="cNMP-bd_dom_sf"/>
</dbReference>
<dbReference type="EMBL" id="UFAJ01000219">
    <property type="protein sequence ID" value="SSD59859.1"/>
    <property type="molecule type" value="Genomic_DNA"/>
</dbReference>
<keyword evidence="7" id="KW-1071">Ligand-gated ion channel</keyword>
<feature type="domain" description="Cyclic nucleotide-binding" evidence="10">
    <location>
        <begin position="154"/>
        <end position="271"/>
    </location>
</feature>
<dbReference type="CDD" id="cd00038">
    <property type="entry name" value="CAP_ED"/>
    <property type="match status" value="2"/>
</dbReference>
<dbReference type="SMART" id="SM00100">
    <property type="entry name" value="cNMP"/>
    <property type="match status" value="2"/>
</dbReference>
<dbReference type="FunFam" id="2.60.120.10:FF:000057">
    <property type="entry name" value="Cyclic nucleotide-binding domain protein"/>
    <property type="match status" value="1"/>
</dbReference>
<evidence type="ECO:0000313" key="12">
    <source>
        <dbReference type="Proteomes" id="UP000262825"/>
    </source>
</evidence>
<dbReference type="Pfam" id="PF00027">
    <property type="entry name" value="cNMP_binding"/>
    <property type="match status" value="2"/>
</dbReference>
<dbReference type="AlphaFoldDB" id="A0A376B5K7"/>
<keyword evidence="6" id="KW-0472">Membrane</keyword>
<dbReference type="InterPro" id="IPR050866">
    <property type="entry name" value="CNG_cation_channel"/>
</dbReference>
<keyword evidence="8" id="KW-0407">Ion channel</keyword>
<proteinExistence type="predicted"/>
<dbReference type="SUPFAM" id="SSF51206">
    <property type="entry name" value="cAMP-binding domain-like"/>
    <property type="match status" value="2"/>
</dbReference>
<dbReference type="GO" id="GO:0005221">
    <property type="term" value="F:intracellularly cyclic nucleotide-activated monoatomic cation channel activity"/>
    <property type="evidence" value="ECO:0007669"/>
    <property type="project" value="InterPro"/>
</dbReference>
<evidence type="ECO:0000256" key="9">
    <source>
        <dbReference type="SAM" id="MobiDB-lite"/>
    </source>
</evidence>
<dbReference type="GO" id="GO:0044877">
    <property type="term" value="F:protein-containing complex binding"/>
    <property type="evidence" value="ECO:0007669"/>
    <property type="project" value="TreeGrafter"/>
</dbReference>
<dbReference type="Gene3D" id="2.60.120.10">
    <property type="entry name" value="Jelly Rolls"/>
    <property type="match status" value="2"/>
</dbReference>
<feature type="compositionally biased region" description="Polar residues" evidence="9">
    <location>
        <begin position="708"/>
        <end position="720"/>
    </location>
</feature>
<sequence length="768" mass="85113">MSKQKDNNSLIYSSANLNNHESNSFSIISTPATITSNFVCNDNVRKRTLDSDNQNSSENNVKLQKTQDDIVRTDDENLKKNANTVSFETHGEKEQDTRMKLLYQNITPSNTVTTNTTNQYAVQDRNNDIIIDQQYTLSQDLNKQFLNSLMKFSLFQNAPKAFYVSLARKLKLVIYHSQEYIVKCGEPSKSMYWIFRGSVKVTSPDGEITQATLKEGSYFGEIGILFNRPRTATVIAETKVLLGVLTSDNLNQVLPDFPIIERQIRDEAQERLAMQEMKRKAGVNNILVNVSGSTTNSSTNTVAVDTNTSNISATNISTDLGSALQANSNLTLEDIEDSISIRQFLKSLPLFTTLPADIIHGLALCVELRNYNAFEYILRKGEFGYDIYFIISGEVEVLGNASISTAGSTDVANTKNNMLSHTPNIEILLGRLGPGQYFGEMGFLQFLTSNNKSLPQRTADIRSVSTSYLLVLTGDTLRKFCDKYPFIKREMKKTAQERNLQNAKSTSFTKEDDDATEPKENVITERDINVIKGNDPIVHPIPLHHSSSGILTRNGILNNSNLSKENTTEKKEDQEAHEHLYKNVGNSLSPLSMHIGNGVLQNNKPSPISSLIEGRVSPINPINTSNIFIAPNSKNSFDSNFKLTSYPHNAHSINMVKAPVINTDKNNIINKGNNIPTTNTTTNNNGEKLPFYFKSNFTFGGGNGKCPHNTNEIPNNSTSSDKCHSPITKISPLPSSPGCPTSSTNNTDRKSTRLNSSHTVVSRMPSSA</sequence>
<dbReference type="PROSITE" id="PS00889">
    <property type="entry name" value="CNMP_BINDING_2"/>
    <property type="match status" value="1"/>
</dbReference>
<feature type="region of interest" description="Disordered" evidence="9">
    <location>
        <begin position="708"/>
        <end position="768"/>
    </location>
</feature>
<dbReference type="PANTHER" id="PTHR45638">
    <property type="entry name" value="CYCLIC NUCLEOTIDE-GATED CATION CHANNEL SUBUNIT A"/>
    <property type="match status" value="1"/>
</dbReference>
<dbReference type="VEuPathDB" id="FungiDB:SCODWIG_01620"/>
<name>A0A376B5K7_9ASCO</name>
<dbReference type="PANTHER" id="PTHR45638:SF24">
    <property type="entry name" value="CYCLIC NUCLEOTIDE-BINDING DOMAIN PROTEIN (AFU_ORTHOLOGUE AFUA_2G03170)"/>
    <property type="match status" value="1"/>
</dbReference>
<evidence type="ECO:0000256" key="6">
    <source>
        <dbReference type="ARBA" id="ARBA00023136"/>
    </source>
</evidence>
<keyword evidence="5" id="KW-0406">Ion transport</keyword>
<feature type="compositionally biased region" description="Polar residues" evidence="9">
    <location>
        <begin position="497"/>
        <end position="508"/>
    </location>
</feature>
<dbReference type="InterPro" id="IPR000595">
    <property type="entry name" value="cNMP-bd_dom"/>
</dbReference>
<evidence type="ECO:0000313" key="11">
    <source>
        <dbReference type="EMBL" id="SSD59859.1"/>
    </source>
</evidence>
<keyword evidence="3" id="KW-0812">Transmembrane</keyword>